<proteinExistence type="predicted"/>
<feature type="region of interest" description="Disordered" evidence="1">
    <location>
        <begin position="1"/>
        <end position="63"/>
    </location>
</feature>
<protein>
    <submittedName>
        <fullName evidence="2">Uncharacterized protein</fullName>
    </submittedName>
</protein>
<evidence type="ECO:0000256" key="1">
    <source>
        <dbReference type="SAM" id="MobiDB-lite"/>
    </source>
</evidence>
<evidence type="ECO:0000313" key="2">
    <source>
        <dbReference type="EMBL" id="MFH5211167.1"/>
    </source>
</evidence>
<reference evidence="2 3" key="1">
    <citation type="submission" date="2024-10" db="EMBL/GenBank/DDBJ databases">
        <authorList>
            <person name="Riesco R."/>
        </authorList>
    </citation>
    <scope>NUCLEOTIDE SEQUENCE [LARGE SCALE GENOMIC DNA]</scope>
    <source>
        <strain evidence="2 3">NCIMB 15449</strain>
    </source>
</reference>
<dbReference type="RefSeq" id="WP_395117415.1">
    <property type="nucleotide sequence ID" value="NZ_JBIMSO010000070.1"/>
</dbReference>
<organism evidence="2 3">
    <name type="scientific">Antrihabitans spumae</name>
    <dbReference type="NCBI Taxonomy" id="3373370"/>
    <lineage>
        <taxon>Bacteria</taxon>
        <taxon>Bacillati</taxon>
        <taxon>Actinomycetota</taxon>
        <taxon>Actinomycetes</taxon>
        <taxon>Mycobacteriales</taxon>
        <taxon>Nocardiaceae</taxon>
        <taxon>Antrihabitans</taxon>
    </lineage>
</organism>
<evidence type="ECO:0000313" key="3">
    <source>
        <dbReference type="Proteomes" id="UP001609175"/>
    </source>
</evidence>
<accession>A0ABW7JT27</accession>
<sequence>MSHEATTQREQDLATLNAGGFTGWWDEHGQPAPFPDDFFDPDSQWRPSSNDTPPELADREQPF</sequence>
<gene>
    <name evidence="2" type="ORF">ACHIPZ_23595</name>
</gene>
<name>A0ABW7JT27_9NOCA</name>
<dbReference type="Proteomes" id="UP001609175">
    <property type="component" value="Unassembled WGS sequence"/>
</dbReference>
<dbReference type="EMBL" id="JBIMSO010000070">
    <property type="protein sequence ID" value="MFH5211167.1"/>
    <property type="molecule type" value="Genomic_DNA"/>
</dbReference>
<comment type="caution">
    <text evidence="2">The sequence shown here is derived from an EMBL/GenBank/DDBJ whole genome shotgun (WGS) entry which is preliminary data.</text>
</comment>
<feature type="compositionally biased region" description="Basic and acidic residues" evidence="1">
    <location>
        <begin position="1"/>
        <end position="12"/>
    </location>
</feature>